<name>A0A3M7S1Z0_BRAPC</name>
<dbReference type="PANTHER" id="PTHR21444:SF14">
    <property type="entry name" value="COILED-COIL DOMAIN-CONTAINING PROTEIN 180"/>
    <property type="match status" value="1"/>
</dbReference>
<sequence>MNEAKEYAESVDQSTTQKTVTTNTKKFSKNSRSSKLSKASIANRRAKTRDEMYAYYLTFGEHPNPDTYFTGRITNILREALEGILSNSEIYYRDLHQQNRQITRRASLKDSYPEFAEAIISKLKSYLNQCDVYRNQCLKEFRESVTKFEILSAQMPELVFNEIYVSNQSMIESDVTTLRQNSLEQLAQLDQERKVNDSTLRPALGHPNMQSKLDALNGVELKRQEKQSELSQTFIKELYSKIQLYSNKFIRELAKNNESLLIKFDDILTVDEVMKHETSAEKHATAELIKRHLAGVSLEDPEPEPLIRREKGKWKGVENYDFFKNEIESKKVAASLATSINTAKTTLPHKSCSQSAAFFHQKFKKTIEKYLRDAELFEGELKSKEIKWNSYWLSSIKEIKGLYN</sequence>
<feature type="domain" description="DUF4456" evidence="2">
    <location>
        <begin position="85"/>
        <end position="291"/>
    </location>
</feature>
<evidence type="ECO:0000259" key="2">
    <source>
        <dbReference type="Pfam" id="PF14644"/>
    </source>
</evidence>
<evidence type="ECO:0000313" key="4">
    <source>
        <dbReference type="Proteomes" id="UP000276133"/>
    </source>
</evidence>
<comment type="caution">
    <text evidence="3">The sequence shown here is derived from an EMBL/GenBank/DDBJ whole genome shotgun (WGS) entry which is preliminary data.</text>
</comment>
<organism evidence="3 4">
    <name type="scientific">Brachionus plicatilis</name>
    <name type="common">Marine rotifer</name>
    <name type="synonym">Brachionus muelleri</name>
    <dbReference type="NCBI Taxonomy" id="10195"/>
    <lineage>
        <taxon>Eukaryota</taxon>
        <taxon>Metazoa</taxon>
        <taxon>Spiralia</taxon>
        <taxon>Gnathifera</taxon>
        <taxon>Rotifera</taxon>
        <taxon>Eurotatoria</taxon>
        <taxon>Monogononta</taxon>
        <taxon>Pseudotrocha</taxon>
        <taxon>Ploima</taxon>
        <taxon>Brachionidae</taxon>
        <taxon>Brachionus</taxon>
    </lineage>
</organism>
<accession>A0A3M7S1Z0</accession>
<proteinExistence type="predicted"/>
<feature type="region of interest" description="Disordered" evidence="1">
    <location>
        <begin position="1"/>
        <end position="42"/>
    </location>
</feature>
<evidence type="ECO:0000313" key="3">
    <source>
        <dbReference type="EMBL" id="RNA29597.1"/>
    </source>
</evidence>
<evidence type="ECO:0000256" key="1">
    <source>
        <dbReference type="SAM" id="MobiDB-lite"/>
    </source>
</evidence>
<dbReference type="OrthoDB" id="431588at2759"/>
<reference evidence="3 4" key="1">
    <citation type="journal article" date="2018" name="Sci. Rep.">
        <title>Genomic signatures of local adaptation to the degree of environmental predictability in rotifers.</title>
        <authorList>
            <person name="Franch-Gras L."/>
            <person name="Hahn C."/>
            <person name="Garcia-Roger E.M."/>
            <person name="Carmona M.J."/>
            <person name="Serra M."/>
            <person name="Gomez A."/>
        </authorList>
    </citation>
    <scope>NUCLEOTIDE SEQUENCE [LARGE SCALE GENOMIC DNA]</scope>
    <source>
        <strain evidence="3">HYR1</strain>
    </source>
</reference>
<keyword evidence="4" id="KW-1185">Reference proteome</keyword>
<dbReference type="STRING" id="10195.A0A3M7S1Z0"/>
<feature type="compositionally biased region" description="Low complexity" evidence="1">
    <location>
        <begin position="15"/>
        <end position="25"/>
    </location>
</feature>
<dbReference type="EMBL" id="REGN01002187">
    <property type="protein sequence ID" value="RNA29597.1"/>
    <property type="molecule type" value="Genomic_DNA"/>
</dbReference>
<dbReference type="InterPro" id="IPR027914">
    <property type="entry name" value="DUF4456"/>
</dbReference>
<dbReference type="Pfam" id="PF14644">
    <property type="entry name" value="DUF4456"/>
    <property type="match status" value="1"/>
</dbReference>
<gene>
    <name evidence="3" type="ORF">BpHYR1_040212</name>
</gene>
<dbReference type="Proteomes" id="UP000276133">
    <property type="component" value="Unassembled WGS sequence"/>
</dbReference>
<dbReference type="PANTHER" id="PTHR21444">
    <property type="entry name" value="COILED-COIL DOMAIN-CONTAINING PROTEIN 180"/>
    <property type="match status" value="1"/>
</dbReference>
<dbReference type="AlphaFoldDB" id="A0A3M7S1Z0"/>
<protein>
    <submittedName>
        <fullName evidence="3">Coiled-coil domain-containing protein</fullName>
    </submittedName>
</protein>